<reference evidence="2" key="1">
    <citation type="submission" date="2019-11" db="EMBL/GenBank/DDBJ databases">
        <authorList>
            <person name="Feng L."/>
        </authorList>
    </citation>
    <scope>NUCLEOTIDE SEQUENCE</scope>
    <source>
        <strain evidence="2">SLutetiensisLFYP71</strain>
    </source>
</reference>
<proteinExistence type="predicted"/>
<dbReference type="InterPro" id="IPR019219">
    <property type="entry name" value="DUF2130"/>
</dbReference>
<feature type="coiled-coil region" evidence="1">
    <location>
        <begin position="30"/>
        <end position="173"/>
    </location>
</feature>
<evidence type="ECO:0000256" key="1">
    <source>
        <dbReference type="SAM" id="Coils"/>
    </source>
</evidence>
<keyword evidence="1" id="KW-0175">Coiled coil</keyword>
<dbReference type="AlphaFoldDB" id="A0A6N3DP73"/>
<dbReference type="RefSeq" id="WP_156672958.1">
    <property type="nucleotide sequence ID" value="NZ_CACRUI010000044.1"/>
</dbReference>
<gene>
    <name evidence="2" type="ORF">SLLFYP71_00247</name>
</gene>
<protein>
    <recommendedName>
        <fullName evidence="3">Serine/threonine-protein kinase MRCK beta</fullName>
    </recommendedName>
</protein>
<dbReference type="PIRSF" id="PIRSF005850">
    <property type="entry name" value="UCP005850"/>
    <property type="match status" value="1"/>
</dbReference>
<evidence type="ECO:0000313" key="2">
    <source>
        <dbReference type="EMBL" id="VYU30102.1"/>
    </source>
</evidence>
<dbReference type="Pfam" id="PF09903">
    <property type="entry name" value="DUF2130"/>
    <property type="match status" value="1"/>
</dbReference>
<organism evidence="2">
    <name type="scientific">Streptococcus lutetiensis</name>
    <dbReference type="NCBI Taxonomy" id="150055"/>
    <lineage>
        <taxon>Bacteria</taxon>
        <taxon>Bacillati</taxon>
        <taxon>Bacillota</taxon>
        <taxon>Bacilli</taxon>
        <taxon>Lactobacillales</taxon>
        <taxon>Streptococcaceae</taxon>
        <taxon>Streptococcus</taxon>
    </lineage>
</organism>
<dbReference type="EMBL" id="CACRUI010000044">
    <property type="protein sequence ID" value="VYU30102.1"/>
    <property type="molecule type" value="Genomic_DNA"/>
</dbReference>
<sequence>MNNIKCPHCGTVFTINETEYSQLLAQVRSSEFDKEIHERLEKEKALLEEKSKNDLQVQASAKDKEIADLTTQLEQLKQSLELDNQCQLAKKDQEILKLKSSLENFQSNKDLELTKALTEKDKAVASVEKERDDVKSKLALQEKEAELSLASVKRDYEAQLKAANEQVEFYKNFKAQQSTKAIGESLEVYAETEFNKVRAYAFPNATFGKDNEVSSRGSKGDFIYRETDENGIEILSIMFEMKNEAAETKTKHKNKDFYKELDKDRREKNCEYAVLVTMLEADNDYFNTGIVDVSHEYEKMYVVRPQLFIQLIGILRNAALNSLKYKQELALVREQNIDITHFEDDLETFKNAFAKNYNSASNNFKKAIDEIDKSIRRMEEVKRFLTTSENQLRLANNKLDDVSVKKLTRKNPTMRAKFEALKD</sequence>
<accession>A0A6N3DP73</accession>
<evidence type="ECO:0008006" key="3">
    <source>
        <dbReference type="Google" id="ProtNLM"/>
    </source>
</evidence>
<name>A0A6N3DP73_9STRE</name>